<name>A0A955RJ96_9BACT</name>
<organism evidence="1 2">
    <name type="scientific">Candidatus Dojkabacteria bacterium</name>
    <dbReference type="NCBI Taxonomy" id="2099670"/>
    <lineage>
        <taxon>Bacteria</taxon>
        <taxon>Candidatus Dojkabacteria</taxon>
    </lineage>
</organism>
<dbReference type="Proteomes" id="UP000783287">
    <property type="component" value="Unassembled WGS sequence"/>
</dbReference>
<accession>A0A955RJ96</accession>
<protein>
    <submittedName>
        <fullName evidence="1">Uncharacterized protein</fullName>
    </submittedName>
</protein>
<dbReference type="EMBL" id="JAGQLK010000090">
    <property type="protein sequence ID" value="MCA9383562.1"/>
    <property type="molecule type" value="Genomic_DNA"/>
</dbReference>
<evidence type="ECO:0000313" key="1">
    <source>
        <dbReference type="EMBL" id="MCA9383562.1"/>
    </source>
</evidence>
<sequence>MSEIAQEFQEQFKDAPQLIGLENILSEGQVAHVLDLGVPRETRLSIYQSPAFEAAGYEARPDIYGAGDGFLATLTYNDGQIAFIMASKVKNPRNPFEMGHAASGGLDLRKMIPVVFVHDGISRIDSFDPFGNSDVNEGEYGKPEKLLPMLRQSLGDELVEDPNSPFTIEDSIRISTIPDRT</sequence>
<comment type="caution">
    <text evidence="1">The sequence shown here is derived from an EMBL/GenBank/DDBJ whole genome shotgun (WGS) entry which is preliminary data.</text>
</comment>
<evidence type="ECO:0000313" key="2">
    <source>
        <dbReference type="Proteomes" id="UP000783287"/>
    </source>
</evidence>
<gene>
    <name evidence="1" type="ORF">KC909_04295</name>
</gene>
<reference evidence="1" key="2">
    <citation type="journal article" date="2021" name="Microbiome">
        <title>Successional dynamics and alternative stable states in a saline activated sludge microbial community over 9 years.</title>
        <authorList>
            <person name="Wang Y."/>
            <person name="Ye J."/>
            <person name="Ju F."/>
            <person name="Liu L."/>
            <person name="Boyd J.A."/>
            <person name="Deng Y."/>
            <person name="Parks D.H."/>
            <person name="Jiang X."/>
            <person name="Yin X."/>
            <person name="Woodcroft B.J."/>
            <person name="Tyson G.W."/>
            <person name="Hugenholtz P."/>
            <person name="Polz M.F."/>
            <person name="Zhang T."/>
        </authorList>
    </citation>
    <scope>NUCLEOTIDE SEQUENCE</scope>
    <source>
        <strain evidence="1">HKST-UBA14</strain>
    </source>
</reference>
<reference evidence="1" key="1">
    <citation type="submission" date="2020-04" db="EMBL/GenBank/DDBJ databases">
        <authorList>
            <person name="Zhang T."/>
        </authorList>
    </citation>
    <scope>NUCLEOTIDE SEQUENCE</scope>
    <source>
        <strain evidence="1">HKST-UBA14</strain>
    </source>
</reference>
<dbReference type="AlphaFoldDB" id="A0A955RJ96"/>
<proteinExistence type="predicted"/>